<evidence type="ECO:0000259" key="1">
    <source>
        <dbReference type="Pfam" id="PF14267"/>
    </source>
</evidence>
<gene>
    <name evidence="2" type="ORF">KGQ19_26200</name>
</gene>
<keyword evidence="3" id="KW-1185">Reference proteome</keyword>
<evidence type="ECO:0000313" key="3">
    <source>
        <dbReference type="Proteomes" id="UP000730482"/>
    </source>
</evidence>
<protein>
    <submittedName>
        <fullName evidence="2">DUF4357 domain-containing protein</fullName>
    </submittedName>
</protein>
<accession>A0ABS5KWG1</accession>
<dbReference type="EMBL" id="JAAFYZ010000100">
    <property type="protein sequence ID" value="MBS2550367.1"/>
    <property type="molecule type" value="Genomic_DNA"/>
</dbReference>
<feature type="domain" description="DUF4357" evidence="1">
    <location>
        <begin position="23"/>
        <end position="79"/>
    </location>
</feature>
<dbReference type="RefSeq" id="WP_212012983.1">
    <property type="nucleotide sequence ID" value="NZ_JAAFYZ010000100.1"/>
</dbReference>
<name>A0ABS5KWG1_9ACTN</name>
<dbReference type="Pfam" id="PF14267">
    <property type="entry name" value="DUF4357"/>
    <property type="match status" value="1"/>
</dbReference>
<comment type="caution">
    <text evidence="2">The sequence shown here is derived from an EMBL/GenBank/DDBJ whole genome shotgun (WGS) entry which is preliminary data.</text>
</comment>
<evidence type="ECO:0000313" key="2">
    <source>
        <dbReference type="EMBL" id="MBS2550367.1"/>
    </source>
</evidence>
<dbReference type="InterPro" id="IPR025579">
    <property type="entry name" value="DUF4357"/>
</dbReference>
<sequence length="91" mass="9875">MFEGSTARATATASLTGDYARQRENLIARQILVPCGYDPSRLVLTADFRFASPSAAASVLVGGSANGQEEWRTTEGRTLKEIRLQRAATDR</sequence>
<proteinExistence type="predicted"/>
<dbReference type="Proteomes" id="UP000730482">
    <property type="component" value="Unassembled WGS sequence"/>
</dbReference>
<organism evidence="2 3">
    <name type="scientific">Catenulispora pinistramenti</name>
    <dbReference type="NCBI Taxonomy" id="2705254"/>
    <lineage>
        <taxon>Bacteria</taxon>
        <taxon>Bacillati</taxon>
        <taxon>Actinomycetota</taxon>
        <taxon>Actinomycetes</taxon>
        <taxon>Catenulisporales</taxon>
        <taxon>Catenulisporaceae</taxon>
        <taxon>Catenulispora</taxon>
    </lineage>
</organism>
<reference evidence="2 3" key="1">
    <citation type="submission" date="2020-02" db="EMBL/GenBank/DDBJ databases">
        <title>Acidophilic actinobacteria isolated from forest soil.</title>
        <authorList>
            <person name="Golinska P."/>
        </authorList>
    </citation>
    <scope>NUCLEOTIDE SEQUENCE [LARGE SCALE GENOMIC DNA]</scope>
    <source>
        <strain evidence="2 3">NL8</strain>
    </source>
</reference>